<accession>A0A1A9I8H0</accession>
<dbReference type="AlphaFoldDB" id="A0A1A9I8H0"/>
<keyword evidence="2" id="KW-1185">Reference proteome</keyword>
<name>A0A1A9I8H0_9BACT</name>
<dbReference type="InterPro" id="IPR027961">
    <property type="entry name" value="DUF4442"/>
</dbReference>
<sequence>MKHPVKFRMFLLSKLPLALLAGVRIREIDDRKCMVTVPYNRITKNPFRSTYFAALAMAGELSTGALAMAKAIDQPAKISLLVVKLEATYFKKATGITFFTCKDGVAFSETIQKAIKEDQPQQLTAVSTGESEAGELIATFHITWSFKAKNKALS</sequence>
<gene>
    <name evidence="1" type="ORF">A8C56_11660</name>
</gene>
<dbReference type="KEGG" id="nia:A8C56_11660"/>
<dbReference type="Proteomes" id="UP000077667">
    <property type="component" value="Chromosome"/>
</dbReference>
<dbReference type="SUPFAM" id="SSF54637">
    <property type="entry name" value="Thioesterase/thiol ester dehydrase-isomerase"/>
    <property type="match status" value="1"/>
</dbReference>
<evidence type="ECO:0000313" key="2">
    <source>
        <dbReference type="Proteomes" id="UP000077667"/>
    </source>
</evidence>
<dbReference type="STRING" id="1176587.A8C56_11660"/>
<reference evidence="1 2" key="1">
    <citation type="submission" date="2016-05" db="EMBL/GenBank/DDBJ databases">
        <title>Niabella ginsenosidivorans BS26 whole genome sequencing.</title>
        <authorList>
            <person name="Im W.T."/>
            <person name="Siddiqi M.Z."/>
        </authorList>
    </citation>
    <scope>NUCLEOTIDE SEQUENCE [LARGE SCALE GENOMIC DNA]</scope>
    <source>
        <strain evidence="1 2">BS26</strain>
    </source>
</reference>
<organism evidence="1 2">
    <name type="scientific">Niabella ginsenosidivorans</name>
    <dbReference type="NCBI Taxonomy" id="1176587"/>
    <lineage>
        <taxon>Bacteria</taxon>
        <taxon>Pseudomonadati</taxon>
        <taxon>Bacteroidota</taxon>
        <taxon>Chitinophagia</taxon>
        <taxon>Chitinophagales</taxon>
        <taxon>Chitinophagaceae</taxon>
        <taxon>Niabella</taxon>
    </lineage>
</organism>
<dbReference type="InterPro" id="IPR029069">
    <property type="entry name" value="HotDog_dom_sf"/>
</dbReference>
<protein>
    <submittedName>
        <fullName evidence="1">Thioesterase</fullName>
    </submittedName>
</protein>
<dbReference type="EMBL" id="CP015772">
    <property type="protein sequence ID" value="ANH83883.1"/>
    <property type="molecule type" value="Genomic_DNA"/>
</dbReference>
<dbReference type="Pfam" id="PF14539">
    <property type="entry name" value="DUF4442"/>
    <property type="match status" value="1"/>
</dbReference>
<proteinExistence type="predicted"/>
<dbReference type="Gene3D" id="3.10.129.10">
    <property type="entry name" value="Hotdog Thioesterase"/>
    <property type="match status" value="1"/>
</dbReference>
<evidence type="ECO:0000313" key="1">
    <source>
        <dbReference type="EMBL" id="ANH83883.1"/>
    </source>
</evidence>